<feature type="transmembrane region" description="Helical" evidence="6">
    <location>
        <begin position="134"/>
        <end position="155"/>
    </location>
</feature>
<dbReference type="Pfam" id="PF25323">
    <property type="entry name" value="6TM_PilS"/>
    <property type="match status" value="1"/>
</dbReference>
<feature type="transmembrane region" description="Helical" evidence="6">
    <location>
        <begin position="29"/>
        <end position="47"/>
    </location>
</feature>
<feature type="domain" description="Histidine kinase" evidence="7">
    <location>
        <begin position="322"/>
        <end position="526"/>
    </location>
</feature>
<comment type="catalytic activity">
    <reaction evidence="1">
        <text>ATP + protein L-histidine = ADP + protein N-phospho-L-histidine.</text>
        <dbReference type="EC" id="2.7.13.3"/>
    </reaction>
</comment>
<dbReference type="SUPFAM" id="SSF55874">
    <property type="entry name" value="ATPase domain of HSP90 chaperone/DNA topoisomerase II/histidine kinase"/>
    <property type="match status" value="1"/>
</dbReference>
<dbReference type="EMBL" id="CP141769">
    <property type="protein sequence ID" value="WRS38347.1"/>
    <property type="molecule type" value="Genomic_DNA"/>
</dbReference>
<keyword evidence="4" id="KW-0808">Transferase</keyword>
<keyword evidence="9" id="KW-1185">Reference proteome</keyword>
<keyword evidence="5 8" id="KW-0418">Kinase</keyword>
<evidence type="ECO:0000256" key="1">
    <source>
        <dbReference type="ARBA" id="ARBA00000085"/>
    </source>
</evidence>
<dbReference type="InterPro" id="IPR004358">
    <property type="entry name" value="Sig_transdc_His_kin-like_C"/>
</dbReference>
<evidence type="ECO:0000256" key="3">
    <source>
        <dbReference type="ARBA" id="ARBA00022553"/>
    </source>
</evidence>
<keyword evidence="6" id="KW-1133">Transmembrane helix</keyword>
<dbReference type="InterPro" id="IPR035965">
    <property type="entry name" value="PAS-like_dom_sf"/>
</dbReference>
<protein>
    <recommendedName>
        <fullName evidence="2">histidine kinase</fullName>
        <ecNumber evidence="2">2.7.13.3</ecNumber>
    </recommendedName>
</protein>
<evidence type="ECO:0000313" key="9">
    <source>
        <dbReference type="Proteomes" id="UP001334732"/>
    </source>
</evidence>
<organism evidence="8 9">
    <name type="scientific">Thiobacillus sedimenti</name>
    <dbReference type="NCBI Taxonomy" id="3110231"/>
    <lineage>
        <taxon>Bacteria</taxon>
        <taxon>Pseudomonadati</taxon>
        <taxon>Pseudomonadota</taxon>
        <taxon>Betaproteobacteria</taxon>
        <taxon>Nitrosomonadales</taxon>
        <taxon>Thiobacillaceae</taxon>
        <taxon>Thiobacillus</taxon>
    </lineage>
</organism>
<evidence type="ECO:0000259" key="7">
    <source>
        <dbReference type="PROSITE" id="PS50109"/>
    </source>
</evidence>
<dbReference type="Gene3D" id="1.10.287.130">
    <property type="match status" value="1"/>
</dbReference>
<dbReference type="GO" id="GO:0016301">
    <property type="term" value="F:kinase activity"/>
    <property type="evidence" value="ECO:0007669"/>
    <property type="project" value="UniProtKB-KW"/>
</dbReference>
<dbReference type="PANTHER" id="PTHR42878:SF13">
    <property type="entry name" value="HISTIDINE KINASE"/>
    <property type="match status" value="1"/>
</dbReference>
<dbReference type="Pfam" id="PF02518">
    <property type="entry name" value="HATPase_c"/>
    <property type="match status" value="1"/>
</dbReference>
<evidence type="ECO:0000313" key="8">
    <source>
        <dbReference type="EMBL" id="WRS38347.1"/>
    </source>
</evidence>
<dbReference type="CDD" id="cd00082">
    <property type="entry name" value="HisKA"/>
    <property type="match status" value="1"/>
</dbReference>
<dbReference type="SUPFAM" id="SSF55785">
    <property type="entry name" value="PYP-like sensor domain (PAS domain)"/>
    <property type="match status" value="1"/>
</dbReference>
<sequence length="526" mass="56346">MNAPAAALPRPPSPGYFASHWRSLDYFNLYRLTLAVALVFSGLLFGGSDLFRAGEGERFQGYAYTYLVIAALFVLGIRARWPGFQIQLTAHIATDIVVVMLLMTTSSQLAGGMGLLLAISVASGGLVGSGRLTLLYAAMASIAVLLQHGFSILGGREVADSFFQVGLLCAGYFAIGLLAHALTQRALRSERLAQQQSDELALLNRINALAIENSPDGLLAVRGDGVVRHASPRALALLGVTTPVVPGTTRLADCAPDLARLAEQVRPGTEASLTAPAAQLRVRCIPLATPDDSRVLVLEDQTQAAQAAQRLKLAALGRLTANIAHEIRNPLSAISHAAQLLREEAHDPAGTRLAGIIENNARRLDRLVEEVLTLNRRDRLNPATFDAAALAGLVDELRQAEEIPADAVIVSMPDTLRFQFDPDHLRQIVWNLMRNAWRYSRKQPGSLHVSAQTSGDTVQIDLADDGPGLAAEHLGKLFEPFFTTDAQGTGLGLFLARELAEANRARLAYVPGTGGARFRLSLGGSD</sequence>
<dbReference type="SMART" id="SM00388">
    <property type="entry name" value="HisKA"/>
    <property type="match status" value="1"/>
</dbReference>
<keyword evidence="6" id="KW-0472">Membrane</keyword>
<dbReference type="InterPro" id="IPR036097">
    <property type="entry name" value="HisK_dim/P_sf"/>
</dbReference>
<evidence type="ECO:0000256" key="4">
    <source>
        <dbReference type="ARBA" id="ARBA00022679"/>
    </source>
</evidence>
<dbReference type="Gene3D" id="3.30.565.10">
    <property type="entry name" value="Histidine kinase-like ATPase, C-terminal domain"/>
    <property type="match status" value="1"/>
</dbReference>
<dbReference type="InterPro" id="IPR050351">
    <property type="entry name" value="BphY/WalK/GraS-like"/>
</dbReference>
<evidence type="ECO:0000256" key="5">
    <source>
        <dbReference type="ARBA" id="ARBA00022777"/>
    </source>
</evidence>
<dbReference type="Pfam" id="PF00512">
    <property type="entry name" value="HisKA"/>
    <property type="match status" value="1"/>
</dbReference>
<dbReference type="InterPro" id="IPR003594">
    <property type="entry name" value="HATPase_dom"/>
</dbReference>
<accession>A0ABZ1CGI5</accession>
<dbReference type="Proteomes" id="UP001334732">
    <property type="component" value="Chromosome"/>
</dbReference>
<keyword evidence="6" id="KW-0812">Transmembrane</keyword>
<name>A0ABZ1CGI5_9PROT</name>
<dbReference type="PROSITE" id="PS50109">
    <property type="entry name" value="HIS_KIN"/>
    <property type="match status" value="1"/>
</dbReference>
<dbReference type="PRINTS" id="PR00344">
    <property type="entry name" value="BCTRLSENSOR"/>
</dbReference>
<dbReference type="PANTHER" id="PTHR42878">
    <property type="entry name" value="TWO-COMPONENT HISTIDINE KINASE"/>
    <property type="match status" value="1"/>
</dbReference>
<evidence type="ECO:0000256" key="2">
    <source>
        <dbReference type="ARBA" id="ARBA00012438"/>
    </source>
</evidence>
<dbReference type="InterPro" id="IPR036890">
    <property type="entry name" value="HATPase_C_sf"/>
</dbReference>
<evidence type="ECO:0000256" key="6">
    <source>
        <dbReference type="SAM" id="Phobius"/>
    </source>
</evidence>
<reference evidence="8 9" key="1">
    <citation type="submission" date="2023-12" db="EMBL/GenBank/DDBJ databases">
        <title>Thiobacillus sedimentum sp. nov., a chemolithoautotrophic sulfur-oxidizing bacterium isolated from freshwater sediment.</title>
        <authorList>
            <person name="Luo J."/>
            <person name="Dai C."/>
        </authorList>
    </citation>
    <scope>NUCLEOTIDE SEQUENCE [LARGE SCALE GENOMIC DNA]</scope>
    <source>
        <strain evidence="8 9">SCUT-2</strain>
    </source>
</reference>
<dbReference type="SMART" id="SM00387">
    <property type="entry name" value="HATPase_c"/>
    <property type="match status" value="1"/>
</dbReference>
<keyword evidence="3" id="KW-0597">Phosphoprotein</keyword>
<proteinExistence type="predicted"/>
<feature type="transmembrane region" description="Helical" evidence="6">
    <location>
        <begin position="59"/>
        <end position="77"/>
    </location>
</feature>
<gene>
    <name evidence="8" type="ORF">VA613_10050</name>
</gene>
<dbReference type="SUPFAM" id="SSF47384">
    <property type="entry name" value="Homodimeric domain of signal transducing histidine kinase"/>
    <property type="match status" value="1"/>
</dbReference>
<dbReference type="EC" id="2.7.13.3" evidence="2"/>
<feature type="transmembrane region" description="Helical" evidence="6">
    <location>
        <begin position="161"/>
        <end position="182"/>
    </location>
</feature>
<dbReference type="RefSeq" id="WP_324778878.1">
    <property type="nucleotide sequence ID" value="NZ_CP141769.1"/>
</dbReference>
<dbReference type="InterPro" id="IPR005467">
    <property type="entry name" value="His_kinase_dom"/>
</dbReference>
<dbReference type="InterPro" id="IPR003661">
    <property type="entry name" value="HisK_dim/P_dom"/>
</dbReference>